<dbReference type="SMART" id="SM00342">
    <property type="entry name" value="HTH_ARAC"/>
    <property type="match status" value="1"/>
</dbReference>
<keyword evidence="7" id="KW-1185">Reference proteome</keyword>
<evidence type="ECO:0000259" key="5">
    <source>
        <dbReference type="PROSITE" id="PS01124"/>
    </source>
</evidence>
<reference evidence="6 7" key="1">
    <citation type="submission" date="2017-01" db="EMBL/GenBank/DDBJ databases">
        <title>A new Hymenobacter.</title>
        <authorList>
            <person name="Liang Y."/>
            <person name="Feng F."/>
        </authorList>
    </citation>
    <scope>NUCLEOTIDE SEQUENCE [LARGE SCALE GENOMIC DNA]</scope>
    <source>
        <strain evidence="6">MIMBbqt21</strain>
    </source>
</reference>
<dbReference type="InterPro" id="IPR018062">
    <property type="entry name" value="HTH_AraC-typ_CS"/>
</dbReference>
<feature type="domain" description="HTH araC/xylS-type" evidence="5">
    <location>
        <begin position="163"/>
        <end position="260"/>
    </location>
</feature>
<evidence type="ECO:0000256" key="3">
    <source>
        <dbReference type="ARBA" id="ARBA00023159"/>
    </source>
</evidence>
<gene>
    <name evidence="6" type="ORF">BXP70_08660</name>
</gene>
<dbReference type="PROSITE" id="PS01124">
    <property type="entry name" value="HTH_ARAC_FAMILY_2"/>
    <property type="match status" value="1"/>
</dbReference>
<dbReference type="PANTHER" id="PTHR46796:SF2">
    <property type="entry name" value="TRANSCRIPTIONAL REGULATORY PROTEIN"/>
    <property type="match status" value="1"/>
</dbReference>
<proteinExistence type="predicted"/>
<keyword evidence="1" id="KW-0805">Transcription regulation</keyword>
<dbReference type="InterPro" id="IPR018060">
    <property type="entry name" value="HTH_AraC"/>
</dbReference>
<name>A0A243WHW6_9BACT</name>
<evidence type="ECO:0000256" key="2">
    <source>
        <dbReference type="ARBA" id="ARBA00023125"/>
    </source>
</evidence>
<evidence type="ECO:0000313" key="7">
    <source>
        <dbReference type="Proteomes" id="UP000194873"/>
    </source>
</evidence>
<dbReference type="GO" id="GO:0043565">
    <property type="term" value="F:sequence-specific DNA binding"/>
    <property type="evidence" value="ECO:0007669"/>
    <property type="project" value="InterPro"/>
</dbReference>
<dbReference type="Proteomes" id="UP000194873">
    <property type="component" value="Unassembled WGS sequence"/>
</dbReference>
<dbReference type="OrthoDB" id="511992at2"/>
<evidence type="ECO:0000256" key="4">
    <source>
        <dbReference type="ARBA" id="ARBA00023163"/>
    </source>
</evidence>
<dbReference type="InterPro" id="IPR037923">
    <property type="entry name" value="HTH-like"/>
</dbReference>
<comment type="caution">
    <text evidence="6">The sequence shown here is derived from an EMBL/GenBank/DDBJ whole genome shotgun (WGS) entry which is preliminary data.</text>
</comment>
<evidence type="ECO:0000313" key="6">
    <source>
        <dbReference type="EMBL" id="OUJ74815.1"/>
    </source>
</evidence>
<keyword evidence="4" id="KW-0804">Transcription</keyword>
<protein>
    <recommendedName>
        <fullName evidence="5">HTH araC/xylS-type domain-containing protein</fullName>
    </recommendedName>
</protein>
<dbReference type="InterPro" id="IPR003313">
    <property type="entry name" value="AraC-bd"/>
</dbReference>
<dbReference type="GO" id="GO:0003700">
    <property type="term" value="F:DNA-binding transcription factor activity"/>
    <property type="evidence" value="ECO:0007669"/>
    <property type="project" value="InterPro"/>
</dbReference>
<dbReference type="SUPFAM" id="SSF46689">
    <property type="entry name" value="Homeodomain-like"/>
    <property type="match status" value="2"/>
</dbReference>
<accession>A0A243WHW6</accession>
<dbReference type="EMBL" id="MTSE01000003">
    <property type="protein sequence ID" value="OUJ74815.1"/>
    <property type="molecule type" value="Genomic_DNA"/>
</dbReference>
<dbReference type="InterPro" id="IPR050204">
    <property type="entry name" value="AraC_XylS_family_regulators"/>
</dbReference>
<dbReference type="Pfam" id="PF12833">
    <property type="entry name" value="HTH_18"/>
    <property type="match status" value="1"/>
</dbReference>
<dbReference type="PROSITE" id="PS00041">
    <property type="entry name" value="HTH_ARAC_FAMILY_1"/>
    <property type="match status" value="1"/>
</dbReference>
<dbReference type="PRINTS" id="PR00032">
    <property type="entry name" value="HTHARAC"/>
</dbReference>
<sequence>MLKTWHLAAFDGLEFVQSAGITQALPPHFHEAYSIGLATHGVQRLHTEAQNLLAGPGSLLLASPYQVLAHAPLPGTEWAHKMLHISPDAIRYWQRQGYIPRQHALTFAAPVADFPAWAARYEALHQQAGSLSEAALGQLLGALFTASSDDALPTPAPLRQLVQDVQDYLHEARQHKLSLEALAQRFGLDKYKLIRLFSRFTGVTPNKYLTILRVEQAKNLLAAGHPLVDVALEAGFYDQSHFARYFQAYTGLTPGSYQANCNIVQD</sequence>
<dbReference type="PANTHER" id="PTHR46796">
    <property type="entry name" value="HTH-TYPE TRANSCRIPTIONAL ACTIVATOR RHAS-RELATED"/>
    <property type="match status" value="1"/>
</dbReference>
<dbReference type="InterPro" id="IPR020449">
    <property type="entry name" value="Tscrpt_reg_AraC-type_HTH"/>
</dbReference>
<dbReference type="InterPro" id="IPR009057">
    <property type="entry name" value="Homeodomain-like_sf"/>
</dbReference>
<evidence type="ECO:0000256" key="1">
    <source>
        <dbReference type="ARBA" id="ARBA00023015"/>
    </source>
</evidence>
<dbReference type="Gene3D" id="1.10.10.60">
    <property type="entry name" value="Homeodomain-like"/>
    <property type="match status" value="2"/>
</dbReference>
<keyword evidence="3" id="KW-0010">Activator</keyword>
<keyword evidence="2" id="KW-0238">DNA-binding</keyword>
<dbReference type="AlphaFoldDB" id="A0A243WHW6"/>
<dbReference type="SUPFAM" id="SSF51215">
    <property type="entry name" value="Regulatory protein AraC"/>
    <property type="match status" value="1"/>
</dbReference>
<organism evidence="6 7">
    <name type="scientific">Hymenobacter crusticola</name>
    <dbReference type="NCBI Taxonomy" id="1770526"/>
    <lineage>
        <taxon>Bacteria</taxon>
        <taxon>Pseudomonadati</taxon>
        <taxon>Bacteroidota</taxon>
        <taxon>Cytophagia</taxon>
        <taxon>Cytophagales</taxon>
        <taxon>Hymenobacteraceae</taxon>
        <taxon>Hymenobacter</taxon>
    </lineage>
</organism>
<dbReference type="RefSeq" id="WP_086593626.1">
    <property type="nucleotide sequence ID" value="NZ_MTSE01000003.1"/>
</dbReference>
<dbReference type="Pfam" id="PF02311">
    <property type="entry name" value="AraC_binding"/>
    <property type="match status" value="1"/>
</dbReference>